<accession>N6TKR4</accession>
<organism evidence="1">
    <name type="scientific">Dendroctonus ponderosae</name>
    <name type="common">Mountain pine beetle</name>
    <dbReference type="NCBI Taxonomy" id="77166"/>
    <lineage>
        <taxon>Eukaryota</taxon>
        <taxon>Metazoa</taxon>
        <taxon>Ecdysozoa</taxon>
        <taxon>Arthropoda</taxon>
        <taxon>Hexapoda</taxon>
        <taxon>Insecta</taxon>
        <taxon>Pterygota</taxon>
        <taxon>Neoptera</taxon>
        <taxon>Endopterygota</taxon>
        <taxon>Coleoptera</taxon>
        <taxon>Polyphaga</taxon>
        <taxon>Cucujiformia</taxon>
        <taxon>Curculionidae</taxon>
        <taxon>Scolytinae</taxon>
        <taxon>Dendroctonus</taxon>
    </lineage>
</organism>
<gene>
    <name evidence="1" type="ORF">YQE_05008</name>
</gene>
<protein>
    <submittedName>
        <fullName evidence="1">Uncharacterized protein</fullName>
    </submittedName>
</protein>
<proteinExistence type="predicted"/>
<dbReference type="EMBL" id="KB740878">
    <property type="protein sequence ID" value="ENN78523.1"/>
    <property type="molecule type" value="Genomic_DNA"/>
</dbReference>
<dbReference type="HOGENOM" id="CLU_538167_0_0_1"/>
<name>N6TKR4_DENPD</name>
<reference evidence="1" key="1">
    <citation type="journal article" date="2013" name="Genome Biol.">
        <title>Draft genome of the mountain pine beetle, Dendroctonus ponderosae Hopkins, a major forest pest.</title>
        <authorList>
            <person name="Keeling C.I."/>
            <person name="Yuen M.M."/>
            <person name="Liao N.Y."/>
            <person name="Docking T.R."/>
            <person name="Chan S.K."/>
            <person name="Taylor G.A."/>
            <person name="Palmquist D.L."/>
            <person name="Jackman S.D."/>
            <person name="Nguyen A."/>
            <person name="Li M."/>
            <person name="Henderson H."/>
            <person name="Janes J.K."/>
            <person name="Zhao Y."/>
            <person name="Pandoh P."/>
            <person name="Moore R."/>
            <person name="Sperling F.A."/>
            <person name="Huber D.P."/>
            <person name="Birol I."/>
            <person name="Jones S.J."/>
            <person name="Bohlmann J."/>
        </authorList>
    </citation>
    <scope>NUCLEOTIDE SEQUENCE</scope>
</reference>
<dbReference type="AlphaFoldDB" id="N6TKR4"/>
<sequence length="537" mass="59251">MRSFALCLGVLFVSVLVCAKTFQQEDGTGLQADLVAAASDDAKAAVAAIPDAAAAATAADAKVAVADLETAASHHIVPMKMVVENTIMAITITSMAIRAIKYMMVTIIITIIIMANTESIIMLDIMNTKEDTIIIITVKAATTIIIMIMDITTKEAIMATSITTRRDSTPTDTTFTNIRTSITSITNSTMIIIMMDITASMVTTMDIITMITDTTRRAVTTTMDTMSTITVRRDIMEKDITATITIITDIMEVMNIIIITTVTMARREDMMEANTGRVLLSFHSRSDESGGIRVHHVLCAPCGVRRGVLCRFRPSFHGVLLGVHFCASRPSCGGLLCPRVVHGVLHACCGDRPCDSRRRTYVLYGIHLCGTCGGIRWFSGPFCGPSFLQICRLCGACLLRGVRDGDRLHHGVLCGVHLSPRDEQLHDAYHVFHGVRVHDGVHLCALCLLSLHVQNYDGRHAYGLHLPHDGLIPLCHRHRLCGRWRQLPNLKKRLLQWLAKYRWTQLLLRLTSLEQDRPQQIVQPLKLVDPLCTALSQ</sequence>
<feature type="non-terminal residue" evidence="1">
    <location>
        <position position="1"/>
    </location>
</feature>
<evidence type="ECO:0000313" key="1">
    <source>
        <dbReference type="EMBL" id="ENN78523.1"/>
    </source>
</evidence>